<dbReference type="PRINTS" id="PR00377">
    <property type="entry name" value="IMPHPHTASES"/>
</dbReference>
<geneLocation type="plasmid" evidence="8">
    <name>pyee1</name>
</geneLocation>
<dbReference type="PROSITE" id="PS00629">
    <property type="entry name" value="IMP_1"/>
    <property type="match status" value="1"/>
</dbReference>
<proteinExistence type="inferred from homology"/>
<evidence type="ECO:0000256" key="2">
    <source>
        <dbReference type="ARBA" id="ARBA00009759"/>
    </source>
</evidence>
<comment type="similarity">
    <text evidence="2">Belongs to the inositol monophosphatase superfamily.</text>
</comment>
<feature type="binding site" evidence="6">
    <location>
        <position position="87"/>
    </location>
    <ligand>
        <name>Mg(2+)</name>
        <dbReference type="ChEBI" id="CHEBI:18420"/>
        <label>1</label>
        <note>catalytic</note>
    </ligand>
</feature>
<dbReference type="PANTHER" id="PTHR43200">
    <property type="entry name" value="PHOSPHATASE"/>
    <property type="match status" value="1"/>
</dbReference>
<keyword evidence="4 7" id="KW-0378">Hydrolase</keyword>
<dbReference type="Pfam" id="PF00459">
    <property type="entry name" value="Inositol_P"/>
    <property type="match status" value="1"/>
</dbReference>
<accession>A0A386USW4</accession>
<comment type="cofactor">
    <cofactor evidence="1 6">
        <name>Mg(2+)</name>
        <dbReference type="ChEBI" id="CHEBI:18420"/>
    </cofactor>
</comment>
<dbReference type="InterPro" id="IPR000760">
    <property type="entry name" value="Inositol_monophosphatase-like"/>
</dbReference>
<evidence type="ECO:0000313" key="7">
    <source>
        <dbReference type="EMBL" id="AYF03270.1"/>
    </source>
</evidence>
<dbReference type="Gene3D" id="3.40.190.80">
    <property type="match status" value="1"/>
</dbReference>
<feature type="binding site" evidence="6">
    <location>
        <position position="86"/>
    </location>
    <ligand>
        <name>Mg(2+)</name>
        <dbReference type="ChEBI" id="CHEBI:18420"/>
        <label>1</label>
        <note>catalytic</note>
    </ligand>
</feature>
<evidence type="ECO:0000256" key="3">
    <source>
        <dbReference type="ARBA" id="ARBA00022723"/>
    </source>
</evidence>
<dbReference type="CDD" id="cd01641">
    <property type="entry name" value="Bacterial_IMPase_like_1"/>
    <property type="match status" value="1"/>
</dbReference>
<dbReference type="EMBL" id="CP031079">
    <property type="protein sequence ID" value="AYF03270.1"/>
    <property type="molecule type" value="Genomic_DNA"/>
</dbReference>
<dbReference type="GO" id="GO:0004401">
    <property type="term" value="F:histidinol-phosphatase activity"/>
    <property type="evidence" value="ECO:0007669"/>
    <property type="project" value="UniProtKB-EC"/>
</dbReference>
<keyword evidence="7" id="KW-0614">Plasmid</keyword>
<keyword evidence="5 6" id="KW-0460">Magnesium</keyword>
<evidence type="ECO:0000256" key="6">
    <source>
        <dbReference type="PIRSR" id="PIRSR600760-2"/>
    </source>
</evidence>
<organism evidence="7 8">
    <name type="scientific">Paracoccus yeei</name>
    <dbReference type="NCBI Taxonomy" id="147645"/>
    <lineage>
        <taxon>Bacteria</taxon>
        <taxon>Pseudomonadati</taxon>
        <taxon>Pseudomonadota</taxon>
        <taxon>Alphaproteobacteria</taxon>
        <taxon>Rhodobacterales</taxon>
        <taxon>Paracoccaceae</taxon>
        <taxon>Paracoccus</taxon>
    </lineage>
</organism>
<dbReference type="RefSeq" id="WP_120443942.1">
    <property type="nucleotide sequence ID" value="NZ_CAUQGX010000010.1"/>
</dbReference>
<name>A0A386USW4_9RHOB</name>
<evidence type="ECO:0000256" key="4">
    <source>
        <dbReference type="ARBA" id="ARBA00022801"/>
    </source>
</evidence>
<gene>
    <name evidence="7" type="ORF">PY32053_03724</name>
</gene>
<sequence length="264" mass="28587">MVNLDDALRFANLAADGAREIAARYFRQPLGIEHKGDDSPVTIADREIESFIRARIIAAWPDHGIFGEEEAPLHADRQHVWIVDPIDGTKSFVTGHPLFGQLLALLDGGKPCLGQIDMPATGERWSGVAGQPTTLNGQPCRTSDCRDLSRAFAYTTDPLLFAGPKAAAFQALRDAVRLIRFGGDCYTYALLASGHCDLVLETGLQPYDYLPVVQVIRGAGGVITDWHGNELDVGSSGDVLAAATPELHRAMLERLADTRKQQAA</sequence>
<evidence type="ECO:0000313" key="8">
    <source>
        <dbReference type="Proteomes" id="UP000272010"/>
    </source>
</evidence>
<dbReference type="SUPFAM" id="SSF56655">
    <property type="entry name" value="Carbohydrate phosphatase"/>
    <property type="match status" value="1"/>
</dbReference>
<feature type="binding site" evidence="6">
    <location>
        <position position="68"/>
    </location>
    <ligand>
        <name>Mg(2+)</name>
        <dbReference type="ChEBI" id="CHEBI:18420"/>
        <label>1</label>
        <note>catalytic</note>
    </ligand>
</feature>
<dbReference type="GO" id="GO:0046872">
    <property type="term" value="F:metal ion binding"/>
    <property type="evidence" value="ECO:0007669"/>
    <property type="project" value="UniProtKB-KW"/>
</dbReference>
<keyword evidence="3 6" id="KW-0479">Metal-binding</keyword>
<feature type="binding site" evidence="6">
    <location>
        <position position="84"/>
    </location>
    <ligand>
        <name>Mg(2+)</name>
        <dbReference type="ChEBI" id="CHEBI:18420"/>
        <label>1</label>
        <note>catalytic</note>
    </ligand>
</feature>
<protein>
    <submittedName>
        <fullName evidence="7">Histidinol phosphate phosphatase</fullName>
        <ecNumber evidence="7">3.1.3.15</ecNumber>
    </submittedName>
</protein>
<dbReference type="EC" id="3.1.3.15" evidence="7"/>
<dbReference type="Gene3D" id="3.30.540.10">
    <property type="entry name" value="Fructose-1,6-Bisphosphatase, subunit A, domain 1"/>
    <property type="match status" value="1"/>
</dbReference>
<dbReference type="InterPro" id="IPR020583">
    <property type="entry name" value="Inositol_monoP_metal-BS"/>
</dbReference>
<reference evidence="8" key="1">
    <citation type="submission" date="2018-07" db="EMBL/GenBank/DDBJ databases">
        <title>Genome Structure of the Opportunistic Pathogen Paracoccus yeei (Alphaproteobacteria) and Identification of Putative Virulence Factors.</title>
        <authorList>
            <person name="Lasek R."/>
            <person name="Szuplewska M."/>
            <person name="Mitura M."/>
            <person name="Decewicz P."/>
            <person name="Chmielowska C."/>
            <person name="Pawlot A."/>
            <person name="Sentkowska D."/>
            <person name="Czarnecki J."/>
            <person name="Bartosik D."/>
        </authorList>
    </citation>
    <scope>NUCLEOTIDE SEQUENCE [LARGE SCALE GENOMIC DNA]</scope>
    <source>
        <strain evidence="8">CCUG 32053</strain>
        <plasmid evidence="8">pyee1</plasmid>
    </source>
</reference>
<dbReference type="PANTHER" id="PTHR43200:SF6">
    <property type="entry name" value="3'(2'),5'-BISPHOSPHATE NUCLEOTIDASE"/>
    <property type="match status" value="1"/>
</dbReference>
<feature type="binding site" evidence="6">
    <location>
        <position position="208"/>
    </location>
    <ligand>
        <name>Mg(2+)</name>
        <dbReference type="ChEBI" id="CHEBI:18420"/>
        <label>1</label>
        <note>catalytic</note>
    </ligand>
</feature>
<evidence type="ECO:0000256" key="5">
    <source>
        <dbReference type="ARBA" id="ARBA00022842"/>
    </source>
</evidence>
<evidence type="ECO:0000256" key="1">
    <source>
        <dbReference type="ARBA" id="ARBA00001946"/>
    </source>
</evidence>
<dbReference type="InterPro" id="IPR051090">
    <property type="entry name" value="Inositol_monoP_superfamily"/>
</dbReference>
<dbReference type="AlphaFoldDB" id="A0A386USW4"/>
<dbReference type="GO" id="GO:0000105">
    <property type="term" value="P:L-histidine biosynthetic process"/>
    <property type="evidence" value="ECO:0007669"/>
    <property type="project" value="TreeGrafter"/>
</dbReference>
<dbReference type="Proteomes" id="UP000272010">
    <property type="component" value="Plasmid pYEE1"/>
</dbReference>